<dbReference type="SUPFAM" id="SSF48726">
    <property type="entry name" value="Immunoglobulin"/>
    <property type="match status" value="2"/>
</dbReference>
<feature type="signal peptide" evidence="9">
    <location>
        <begin position="1"/>
        <end position="20"/>
    </location>
</feature>
<protein>
    <submittedName>
        <fullName evidence="12">Fibroblast growth factor receptor 2</fullName>
    </submittedName>
</protein>
<keyword evidence="8" id="KW-0460">Magnesium</keyword>
<dbReference type="Pfam" id="PF08205">
    <property type="entry name" value="C2-set_2"/>
    <property type="match status" value="1"/>
</dbReference>
<evidence type="ECO:0000256" key="3">
    <source>
        <dbReference type="ARBA" id="ARBA00022989"/>
    </source>
</evidence>
<dbReference type="PROSITE" id="PS50011">
    <property type="entry name" value="PROTEIN_KINASE_DOM"/>
    <property type="match status" value="1"/>
</dbReference>
<dbReference type="GO" id="GO:0005524">
    <property type="term" value="F:ATP binding"/>
    <property type="evidence" value="ECO:0007669"/>
    <property type="project" value="UniProtKB-KW"/>
</dbReference>
<name>A0A9Q1BYB3_HOLLE</name>
<dbReference type="InterPro" id="IPR036179">
    <property type="entry name" value="Ig-like_dom_sf"/>
</dbReference>
<feature type="domain" description="Ig-like" evidence="11">
    <location>
        <begin position="117"/>
        <end position="218"/>
    </location>
</feature>
<evidence type="ECO:0000313" key="12">
    <source>
        <dbReference type="EMBL" id="KAJ8034883.1"/>
    </source>
</evidence>
<dbReference type="PIRSF" id="PIRSF000615">
    <property type="entry name" value="TyrPK_CSF1-R"/>
    <property type="match status" value="1"/>
</dbReference>
<evidence type="ECO:0000256" key="8">
    <source>
        <dbReference type="PIRSR" id="PIRSR000615-3"/>
    </source>
</evidence>
<comment type="caution">
    <text evidence="12">The sequence shown here is derived from an EMBL/GenBank/DDBJ whole genome shotgun (WGS) entry which is preliminary data.</text>
</comment>
<evidence type="ECO:0000256" key="2">
    <source>
        <dbReference type="ARBA" id="ARBA00022692"/>
    </source>
</evidence>
<dbReference type="InterPro" id="IPR050122">
    <property type="entry name" value="RTK"/>
</dbReference>
<evidence type="ECO:0000256" key="5">
    <source>
        <dbReference type="ARBA" id="ARBA00023157"/>
    </source>
</evidence>
<evidence type="ECO:0000259" key="11">
    <source>
        <dbReference type="PROSITE" id="PS50835"/>
    </source>
</evidence>
<evidence type="ECO:0000259" key="10">
    <source>
        <dbReference type="PROSITE" id="PS50011"/>
    </source>
</evidence>
<feature type="domain" description="Ig-like" evidence="11">
    <location>
        <begin position="328"/>
        <end position="424"/>
    </location>
</feature>
<dbReference type="Pfam" id="PF07714">
    <property type="entry name" value="PK_Tyr_Ser-Thr"/>
    <property type="match status" value="1"/>
</dbReference>
<dbReference type="GO" id="GO:0004714">
    <property type="term" value="F:transmembrane receptor protein tyrosine kinase activity"/>
    <property type="evidence" value="ECO:0007669"/>
    <property type="project" value="TreeGrafter"/>
</dbReference>
<dbReference type="InterPro" id="IPR011009">
    <property type="entry name" value="Kinase-like_dom_sf"/>
</dbReference>
<feature type="chain" id="PRO_5040497600" evidence="9">
    <location>
        <begin position="21"/>
        <end position="846"/>
    </location>
</feature>
<dbReference type="PANTHER" id="PTHR24416:SF611">
    <property type="entry name" value="TYROSINE-PROTEIN KINASE TRANSMEMBRANE RECEPTOR ROR"/>
    <property type="match status" value="1"/>
</dbReference>
<feature type="binding site" evidence="7">
    <location>
        <position position="687"/>
    </location>
    <ligand>
        <name>ATP</name>
        <dbReference type="ChEBI" id="CHEBI:30616"/>
    </ligand>
</feature>
<dbReference type="CDD" id="cd00096">
    <property type="entry name" value="Ig"/>
    <property type="match status" value="1"/>
</dbReference>
<dbReference type="GO" id="GO:0046872">
    <property type="term" value="F:metal ion binding"/>
    <property type="evidence" value="ECO:0007669"/>
    <property type="project" value="UniProtKB-KW"/>
</dbReference>
<keyword evidence="3" id="KW-1133">Transmembrane helix</keyword>
<dbReference type="GO" id="GO:0005886">
    <property type="term" value="C:plasma membrane"/>
    <property type="evidence" value="ECO:0007669"/>
    <property type="project" value="TreeGrafter"/>
</dbReference>
<keyword evidence="4" id="KW-0472">Membrane</keyword>
<dbReference type="InterPro" id="IPR001245">
    <property type="entry name" value="Ser-Thr/Tyr_kinase_cat_dom"/>
</dbReference>
<feature type="domain" description="Protein kinase" evidence="10">
    <location>
        <begin position="537"/>
        <end position="812"/>
    </location>
</feature>
<keyword evidence="9" id="KW-0732">Signal</keyword>
<keyword evidence="7" id="KW-0547">Nucleotide-binding</keyword>
<evidence type="ECO:0000256" key="6">
    <source>
        <dbReference type="ARBA" id="ARBA00023180"/>
    </source>
</evidence>
<reference evidence="12" key="1">
    <citation type="submission" date="2021-10" db="EMBL/GenBank/DDBJ databases">
        <title>Tropical sea cucumber genome reveals ecological adaptation and Cuvierian tubules defense mechanism.</title>
        <authorList>
            <person name="Chen T."/>
        </authorList>
    </citation>
    <scope>NUCLEOTIDE SEQUENCE</scope>
    <source>
        <strain evidence="12">Nanhai2018</strain>
        <tissue evidence="12">Muscle</tissue>
    </source>
</reference>
<dbReference type="InterPro" id="IPR013783">
    <property type="entry name" value="Ig-like_fold"/>
</dbReference>
<dbReference type="Gene3D" id="1.10.510.10">
    <property type="entry name" value="Transferase(Phosphotransferase) domain 1"/>
    <property type="match status" value="1"/>
</dbReference>
<keyword evidence="7" id="KW-0067">ATP-binding</keyword>
<proteinExistence type="predicted"/>
<organism evidence="12 13">
    <name type="scientific">Holothuria leucospilota</name>
    <name type="common">Black long sea cucumber</name>
    <name type="synonym">Mertensiothuria leucospilota</name>
    <dbReference type="NCBI Taxonomy" id="206669"/>
    <lineage>
        <taxon>Eukaryota</taxon>
        <taxon>Metazoa</taxon>
        <taxon>Echinodermata</taxon>
        <taxon>Eleutherozoa</taxon>
        <taxon>Echinozoa</taxon>
        <taxon>Holothuroidea</taxon>
        <taxon>Aspidochirotacea</taxon>
        <taxon>Aspidochirotida</taxon>
        <taxon>Holothuriidae</taxon>
        <taxon>Holothuria</taxon>
    </lineage>
</organism>
<evidence type="ECO:0000256" key="9">
    <source>
        <dbReference type="SAM" id="SignalP"/>
    </source>
</evidence>
<keyword evidence="5" id="KW-1015">Disulfide bond</keyword>
<dbReference type="PROSITE" id="PS50835">
    <property type="entry name" value="IG_LIKE"/>
    <property type="match status" value="2"/>
</dbReference>
<keyword evidence="13" id="KW-1185">Reference proteome</keyword>
<evidence type="ECO:0000256" key="1">
    <source>
        <dbReference type="ARBA" id="ARBA00004167"/>
    </source>
</evidence>
<dbReference type="GO" id="GO:0043235">
    <property type="term" value="C:receptor complex"/>
    <property type="evidence" value="ECO:0007669"/>
    <property type="project" value="TreeGrafter"/>
</dbReference>
<dbReference type="OrthoDB" id="10006996at2759"/>
<evidence type="ECO:0000256" key="4">
    <source>
        <dbReference type="ARBA" id="ARBA00023136"/>
    </source>
</evidence>
<dbReference type="Gene3D" id="2.60.40.10">
    <property type="entry name" value="Immunoglobulins"/>
    <property type="match status" value="2"/>
</dbReference>
<accession>A0A9Q1BYB3</accession>
<dbReference type="PANTHER" id="PTHR24416">
    <property type="entry name" value="TYROSINE-PROTEIN KINASE RECEPTOR"/>
    <property type="match status" value="1"/>
</dbReference>
<dbReference type="AlphaFoldDB" id="A0A9Q1BYB3"/>
<feature type="binding site" evidence="8">
    <location>
        <position position="701"/>
    </location>
    <ligand>
        <name>Mg(2+)</name>
        <dbReference type="ChEBI" id="CHEBI:18420"/>
    </ligand>
</feature>
<dbReference type="Proteomes" id="UP001152320">
    <property type="component" value="Chromosome 10"/>
</dbReference>
<evidence type="ECO:0000313" key="13">
    <source>
        <dbReference type="Proteomes" id="UP001152320"/>
    </source>
</evidence>
<comment type="subcellular location">
    <subcellularLocation>
        <location evidence="1">Membrane</location>
        <topology evidence="1">Single-pass membrane protein</topology>
    </subcellularLocation>
</comment>
<dbReference type="InterPro" id="IPR000719">
    <property type="entry name" value="Prot_kinase_dom"/>
</dbReference>
<dbReference type="GO" id="GO:0007169">
    <property type="term" value="P:cell surface receptor protein tyrosine kinase signaling pathway"/>
    <property type="evidence" value="ECO:0007669"/>
    <property type="project" value="TreeGrafter"/>
</dbReference>
<keyword evidence="6" id="KW-0325">Glycoprotein</keyword>
<dbReference type="SUPFAM" id="SSF56112">
    <property type="entry name" value="Protein kinase-like (PK-like)"/>
    <property type="match status" value="1"/>
</dbReference>
<dbReference type="EMBL" id="JAIZAY010000010">
    <property type="protein sequence ID" value="KAJ8034883.1"/>
    <property type="molecule type" value="Genomic_DNA"/>
</dbReference>
<keyword evidence="2" id="KW-0812">Transmembrane</keyword>
<keyword evidence="12" id="KW-0675">Receptor</keyword>
<evidence type="ECO:0000256" key="7">
    <source>
        <dbReference type="PIRSR" id="PIRSR000615-2"/>
    </source>
</evidence>
<keyword evidence="8" id="KW-0479">Metal-binding</keyword>
<sequence length="846" mass="95924">MSNLALYTVLFISSYYNVASVRLCNDTVTLVVKVYNSTELRCNISQINSGTWIKDERIFLFYGLSDLHSNLQKNYWLHPVTYSLHFSSLRLSDEGTYQCKENGELLVCYIIVIEVPPRMKLTVDDKDIGGNFSTFSGSEHIFTCVATGGKPEVNLIWKVNGTDLHTNFSTRSLVHNDNRTFDVFSSFVYVASAEYKNISCITSGQFTVGPSIISAMVSLYVEPSFSLHINGRQVHSEYDAVLGQRLDVTCKPSFLSRTMHMLIKEEGSSKMSPKTTLFQLKKSKNLTEVETIVYPSIDTSMILCQHILDSSEEVKTVAKVNINVYARPAVFITREGRNITQDLVLGEGDQFYLECNAVGARPKVAISWGVPRGVIILEYGKLVISNSTSSYQLYDSKQRSAFQFNSGKGVITCLITGESEIQTTGYSLGIKAEDSSSHNLLAKVVVPTVVAAAAIVLICCKGKRIYYAISHRDPPYARSIPPPTEDITIQKLQTKEYKEELSESYRPNEQKVKHATNLDVTPHKEKEVYYSKPTESRIDIDLFAKDQLHLVVQIKKEGAILRWMGTLTHSRESKESVLASTSNDTLLGENHLNWDDYVKSIVDLQHHNNVVTAKGICIDVGRLYLLQEYIANGSLERQLKKQVNLEYDSTLQVTKIAESIVDYFRQIWSGLEFIVAHGFAHPGLSLRKLLVTDLGVCKLYDFCLKDDAQKKILALKEKDNFLEMHLPPESCARNEYAFSSEIWSAAVLVWETLCQVDKSDKRHFEYDLYLPQPKSCPDYVYKYLQKCWSVDPSERPAMKELRTTFQSFHDDFQKFLSDYLQTMGPIDETDGEMQMYVSMERSNDET</sequence>
<dbReference type="InterPro" id="IPR007110">
    <property type="entry name" value="Ig-like_dom"/>
</dbReference>
<gene>
    <name evidence="12" type="ORF">HOLleu_21902</name>
</gene>
<dbReference type="InterPro" id="IPR013162">
    <property type="entry name" value="CD80_C2-set"/>
</dbReference>